<keyword evidence="2" id="KW-1185">Reference proteome</keyword>
<accession>A0ABW5CPC7</accession>
<protein>
    <submittedName>
        <fullName evidence="1">Tellurite resistance TerB family protein</fullName>
    </submittedName>
</protein>
<sequence>MIDAQRLLDQFLGTGQARPGGVGSTQGAGSGLPGGLDKILSGALGGSGGRGGGLGGSLGGLGGQIPTALAGGLAGYLLRGKNAKKLGGSAIKLGGLALVAGLGYKAWQNYQASQGGGAGAAGGFGSQGALPRPVPAGEVPSAQGTVFLPPESEADKRARLLLSAMIAAAKADGYIDAGEEQAIFGRIDELQLDPEEKGLLMDEMRRPRSIDDLVAEASAPEIAVEVYLASVLAVDADHPAERAYLAMLAARLGLEDSLVEEIRRTAEEAKTA</sequence>
<evidence type="ECO:0000313" key="1">
    <source>
        <dbReference type="EMBL" id="MFD2238676.1"/>
    </source>
</evidence>
<dbReference type="InterPro" id="IPR029024">
    <property type="entry name" value="TerB-like"/>
</dbReference>
<proteinExistence type="predicted"/>
<dbReference type="Gene3D" id="1.10.3680.10">
    <property type="entry name" value="TerB-like"/>
    <property type="match status" value="1"/>
</dbReference>
<dbReference type="RefSeq" id="WP_209737153.1">
    <property type="nucleotide sequence ID" value="NZ_CP072611.1"/>
</dbReference>
<dbReference type="CDD" id="cd07178">
    <property type="entry name" value="terB_like_YebE"/>
    <property type="match status" value="1"/>
</dbReference>
<dbReference type="Proteomes" id="UP001597371">
    <property type="component" value="Unassembled WGS sequence"/>
</dbReference>
<dbReference type="SUPFAM" id="SSF158682">
    <property type="entry name" value="TerB-like"/>
    <property type="match status" value="1"/>
</dbReference>
<evidence type="ECO:0000313" key="2">
    <source>
        <dbReference type="Proteomes" id="UP001597371"/>
    </source>
</evidence>
<gene>
    <name evidence="1" type="ORF">ACFSKQ_14570</name>
</gene>
<dbReference type="InterPro" id="IPR007486">
    <property type="entry name" value="YebE"/>
</dbReference>
<reference evidence="2" key="1">
    <citation type="journal article" date="2019" name="Int. J. Syst. Evol. Microbiol.">
        <title>The Global Catalogue of Microorganisms (GCM) 10K type strain sequencing project: providing services to taxonomists for standard genome sequencing and annotation.</title>
        <authorList>
            <consortium name="The Broad Institute Genomics Platform"/>
            <consortium name="The Broad Institute Genome Sequencing Center for Infectious Disease"/>
            <person name="Wu L."/>
            <person name="Ma J."/>
        </authorList>
    </citation>
    <scope>NUCLEOTIDE SEQUENCE [LARGE SCALE GENOMIC DNA]</scope>
    <source>
        <strain evidence="2">ZS-35-S2</strain>
    </source>
</reference>
<dbReference type="EMBL" id="JBHUIJ010000022">
    <property type="protein sequence ID" value="MFD2238676.1"/>
    <property type="molecule type" value="Genomic_DNA"/>
</dbReference>
<dbReference type="Pfam" id="PF04391">
    <property type="entry name" value="DUF533"/>
    <property type="match status" value="1"/>
</dbReference>
<comment type="caution">
    <text evidence="1">The sequence shown here is derived from an EMBL/GenBank/DDBJ whole genome shotgun (WGS) entry which is preliminary data.</text>
</comment>
<name>A0ABW5CPC7_9HYPH</name>
<organism evidence="1 2">
    <name type="scientific">Aureimonas populi</name>
    <dbReference type="NCBI Taxonomy" id="1701758"/>
    <lineage>
        <taxon>Bacteria</taxon>
        <taxon>Pseudomonadati</taxon>
        <taxon>Pseudomonadota</taxon>
        <taxon>Alphaproteobacteria</taxon>
        <taxon>Hyphomicrobiales</taxon>
        <taxon>Aurantimonadaceae</taxon>
        <taxon>Aureimonas</taxon>
    </lineage>
</organism>